<dbReference type="SMART" id="SM00184">
    <property type="entry name" value="RING"/>
    <property type="match status" value="1"/>
</dbReference>
<organism evidence="12 13">
    <name type="scientific">Calicophoron daubneyi</name>
    <name type="common">Rumen fluke</name>
    <name type="synonym">Paramphistomum daubneyi</name>
    <dbReference type="NCBI Taxonomy" id="300641"/>
    <lineage>
        <taxon>Eukaryota</taxon>
        <taxon>Metazoa</taxon>
        <taxon>Spiralia</taxon>
        <taxon>Lophotrochozoa</taxon>
        <taxon>Platyhelminthes</taxon>
        <taxon>Trematoda</taxon>
        <taxon>Digenea</taxon>
        <taxon>Plagiorchiida</taxon>
        <taxon>Pronocephalata</taxon>
        <taxon>Paramphistomoidea</taxon>
        <taxon>Paramphistomidae</taxon>
        <taxon>Calicophoron</taxon>
    </lineage>
</organism>
<dbReference type="InterPro" id="IPR039739">
    <property type="entry name" value="MAG2/RNF10"/>
</dbReference>
<feature type="compositionally biased region" description="Low complexity" evidence="10">
    <location>
        <begin position="567"/>
        <end position="583"/>
    </location>
</feature>
<evidence type="ECO:0000256" key="6">
    <source>
        <dbReference type="ARBA" id="ARBA00022833"/>
    </source>
</evidence>
<dbReference type="GO" id="GO:0045944">
    <property type="term" value="P:positive regulation of transcription by RNA polymerase II"/>
    <property type="evidence" value="ECO:0007669"/>
    <property type="project" value="TreeGrafter"/>
</dbReference>
<comment type="caution">
    <text evidence="12">The sequence shown here is derived from an EMBL/GenBank/DDBJ whole genome shotgun (WGS) entry which is preliminary data.</text>
</comment>
<dbReference type="PANTHER" id="PTHR12983:SF9">
    <property type="entry name" value="E3 UBIQUITIN-PROTEIN LIGASE RNF10"/>
    <property type="match status" value="1"/>
</dbReference>
<keyword evidence="6" id="KW-0862">Zinc</keyword>
<name>A0AAV2T5N3_CALDB</name>
<dbReference type="InterPro" id="IPR017907">
    <property type="entry name" value="Znf_RING_CS"/>
</dbReference>
<evidence type="ECO:0000256" key="2">
    <source>
        <dbReference type="ARBA" id="ARBA00008117"/>
    </source>
</evidence>
<protein>
    <recommendedName>
        <fullName evidence="7">E3 ubiquitin-protein ligase RNF10</fullName>
    </recommendedName>
    <alternativeName>
        <fullName evidence="8">RING finger protein 10</fullName>
    </alternativeName>
</protein>
<comment type="subcellular location">
    <subcellularLocation>
        <location evidence="1">Cytoplasm</location>
    </subcellularLocation>
</comment>
<evidence type="ECO:0000313" key="12">
    <source>
        <dbReference type="EMBL" id="CAL5131461.1"/>
    </source>
</evidence>
<dbReference type="Proteomes" id="UP001497525">
    <property type="component" value="Unassembled WGS sequence"/>
</dbReference>
<evidence type="ECO:0000313" key="13">
    <source>
        <dbReference type="Proteomes" id="UP001497525"/>
    </source>
</evidence>
<feature type="region of interest" description="Disordered" evidence="10">
    <location>
        <begin position="567"/>
        <end position="640"/>
    </location>
</feature>
<dbReference type="InterPro" id="IPR013083">
    <property type="entry name" value="Znf_RING/FYVE/PHD"/>
</dbReference>
<gene>
    <name evidence="12" type="ORF">CDAUBV1_LOCUS3882</name>
</gene>
<evidence type="ECO:0000256" key="9">
    <source>
        <dbReference type="PROSITE-ProRule" id="PRU00175"/>
    </source>
</evidence>
<dbReference type="PANTHER" id="PTHR12983">
    <property type="entry name" value="RING FINGER 10 FAMILY MEMBER"/>
    <property type="match status" value="1"/>
</dbReference>
<feature type="region of interest" description="Disordered" evidence="10">
    <location>
        <begin position="331"/>
        <end position="350"/>
    </location>
</feature>
<comment type="similarity">
    <text evidence="2">Belongs to the RNF10 family.</text>
</comment>
<dbReference type="GO" id="GO:0005737">
    <property type="term" value="C:cytoplasm"/>
    <property type="evidence" value="ECO:0007669"/>
    <property type="project" value="UniProtKB-SubCell"/>
</dbReference>
<proteinExistence type="inferred from homology"/>
<dbReference type="InterPro" id="IPR001841">
    <property type="entry name" value="Znf_RING"/>
</dbReference>
<feature type="compositionally biased region" description="Basic residues" evidence="10">
    <location>
        <begin position="619"/>
        <end position="628"/>
    </location>
</feature>
<dbReference type="Gene3D" id="3.30.40.10">
    <property type="entry name" value="Zinc/RING finger domain, C3HC4 (zinc finger)"/>
    <property type="match status" value="1"/>
</dbReference>
<evidence type="ECO:0000256" key="7">
    <source>
        <dbReference type="ARBA" id="ARBA00035131"/>
    </source>
</evidence>
<evidence type="ECO:0000256" key="3">
    <source>
        <dbReference type="ARBA" id="ARBA00022490"/>
    </source>
</evidence>
<dbReference type="InterPro" id="IPR018957">
    <property type="entry name" value="Znf_C3HC4_RING-type"/>
</dbReference>
<reference evidence="12" key="1">
    <citation type="submission" date="2024-06" db="EMBL/GenBank/DDBJ databases">
        <authorList>
            <person name="Liu X."/>
            <person name="Lenzi L."/>
            <person name="Haldenby T S."/>
            <person name="Uol C."/>
        </authorList>
    </citation>
    <scope>NUCLEOTIDE SEQUENCE</scope>
</reference>
<dbReference type="EMBL" id="CAXLJL010000092">
    <property type="protein sequence ID" value="CAL5131461.1"/>
    <property type="molecule type" value="Genomic_DNA"/>
</dbReference>
<evidence type="ECO:0000259" key="11">
    <source>
        <dbReference type="PROSITE" id="PS50089"/>
    </source>
</evidence>
<keyword evidence="5 9" id="KW-0863">Zinc-finger</keyword>
<evidence type="ECO:0000256" key="10">
    <source>
        <dbReference type="SAM" id="MobiDB-lite"/>
    </source>
</evidence>
<dbReference type="GO" id="GO:0000976">
    <property type="term" value="F:transcription cis-regulatory region binding"/>
    <property type="evidence" value="ECO:0007669"/>
    <property type="project" value="TreeGrafter"/>
</dbReference>
<dbReference type="AlphaFoldDB" id="A0AAV2T5N3"/>
<feature type="domain" description="RING-type" evidence="11">
    <location>
        <begin position="165"/>
        <end position="208"/>
    </location>
</feature>
<accession>A0AAV2T5N3</accession>
<evidence type="ECO:0000256" key="1">
    <source>
        <dbReference type="ARBA" id="ARBA00004496"/>
    </source>
</evidence>
<evidence type="ECO:0000256" key="4">
    <source>
        <dbReference type="ARBA" id="ARBA00022723"/>
    </source>
</evidence>
<dbReference type="Pfam" id="PF00097">
    <property type="entry name" value="zf-C3HC4"/>
    <property type="match status" value="1"/>
</dbReference>
<dbReference type="PROSITE" id="PS00518">
    <property type="entry name" value="ZF_RING_1"/>
    <property type="match status" value="1"/>
</dbReference>
<dbReference type="GO" id="GO:0008270">
    <property type="term" value="F:zinc ion binding"/>
    <property type="evidence" value="ECO:0007669"/>
    <property type="project" value="UniProtKB-KW"/>
</dbReference>
<dbReference type="PROSITE" id="PS50089">
    <property type="entry name" value="ZF_RING_2"/>
    <property type="match status" value="1"/>
</dbReference>
<keyword evidence="3" id="KW-0963">Cytoplasm</keyword>
<sequence length="640" mass="71026">MIAYYLKSTASTFRTVYDPCNGKFAYAFICERPAYFQRNKKRRFGGFPASAPARPNSLQRRDNLGNVHRIPRRHEAYSALAEQLESFEGECVVGSSLNSSSGSRFAPHTSVQDGAARCSDGYLHASSQIHLRPGAMNLLKDQPDYMPSWDMIAQLVCQVNEDIACPICLYPPVLPRMERCGHIYCGPCAVQYIKYDNDGKSKKCAICSWVLRLEDLKRVSLNFVTPASVGACIELVLVKRASVGRGAGTVGIIKTELQAACQSGCKIHQYITETKAQNIRKTVREELDTLKAHKLVCIEQGDVEILPFVNILMEQLEDELRDEDEKWTSVSSLSMGTEGVDAESTPEAHSPIEPASTEVEVYFYQSSDGQPIYLDGLMWQCLLAEFGEVSLLPNPLVATISSIKSYRMTNTLQRRWRHLNHIPSGHAFILIEIELEELVSKDTLDHFKSSLNIRAAERDRRRLEDLRLTKLKQAAENRIVNLPEGFKLSGCADLSERTKPSFSASDFAPLCSSSVNSPQKSTSTISFAEVTKMGALSVIDRNRVATFGRPTQQNSAVFDLESEFWPSLSGPSTDGGPSTSSTPFRTSNRSSRRQLCVQSSNQKSVVEGESLPAPAPVRVKAKKHRKRHSNLDELLGSTVG</sequence>
<keyword evidence="4" id="KW-0479">Metal-binding</keyword>
<evidence type="ECO:0000256" key="8">
    <source>
        <dbReference type="ARBA" id="ARBA00035390"/>
    </source>
</evidence>
<dbReference type="SUPFAM" id="SSF57850">
    <property type="entry name" value="RING/U-box"/>
    <property type="match status" value="1"/>
</dbReference>
<evidence type="ECO:0000256" key="5">
    <source>
        <dbReference type="ARBA" id="ARBA00022771"/>
    </source>
</evidence>